<organism evidence="1 2">
    <name type="scientific">Corynebacterium choanae</name>
    <dbReference type="NCBI Taxonomy" id="1862358"/>
    <lineage>
        <taxon>Bacteria</taxon>
        <taxon>Bacillati</taxon>
        <taxon>Actinomycetota</taxon>
        <taxon>Actinomycetes</taxon>
        <taxon>Mycobacteriales</taxon>
        <taxon>Corynebacteriaceae</taxon>
        <taxon>Corynebacterium</taxon>
    </lineage>
</organism>
<evidence type="ECO:0000313" key="2">
    <source>
        <dbReference type="Proteomes" id="UP000269019"/>
    </source>
</evidence>
<accession>A0A3G6JC52</accession>
<name>A0A3G6JC52_9CORY</name>
<sequence length="80" mass="8975">MLHNLLALYPCKCQRSTHLPWCSLPVNINDEKTGNIHPQPVSKHIPNLLRKMVNHFADCPLQHPAIDESLPTIGGVAHPR</sequence>
<evidence type="ECO:0000313" key="1">
    <source>
        <dbReference type="EMBL" id="AZA14250.1"/>
    </source>
</evidence>
<dbReference type="Proteomes" id="UP000269019">
    <property type="component" value="Chromosome"/>
</dbReference>
<protein>
    <submittedName>
        <fullName evidence="1">Uncharacterized protein</fullName>
    </submittedName>
</protein>
<gene>
    <name evidence="1" type="ORF">CCHOA_09335</name>
</gene>
<dbReference type="EMBL" id="CP033896">
    <property type="protein sequence ID" value="AZA14250.1"/>
    <property type="molecule type" value="Genomic_DNA"/>
</dbReference>
<reference evidence="1 2" key="1">
    <citation type="submission" date="2018-11" db="EMBL/GenBank/DDBJ databases">
        <authorList>
            <person name="Kleinhagauer T."/>
            <person name="Glaeser S.P."/>
            <person name="Spergser J."/>
            <person name="Ruckert C."/>
            <person name="Kaempfer P."/>
            <person name="Busse H.-J."/>
        </authorList>
    </citation>
    <scope>NUCLEOTIDE SEQUENCE [LARGE SCALE GENOMIC DNA]</scope>
    <source>
        <strain evidence="1 2">200CH</strain>
    </source>
</reference>
<dbReference type="AlphaFoldDB" id="A0A3G6JC52"/>
<proteinExistence type="predicted"/>
<dbReference type="KEGG" id="ccho:CCHOA_09335"/>
<keyword evidence="2" id="KW-1185">Reference proteome</keyword>